<sequence>MSDLDDFDMVNENDSQSDMDEDEIENVLYAPDPESQATAEPDTIPGAFPPNTGNEPGTSAAATHSRPAADGVQRVTKRQAVENTAQLDLAKAQKNRALEKHRQSRQQTRAIQSQFEAFERRMVQMESDRRAEREQDAQRKEQEIQRLAAEKVTGAAMEAAHQQEIEQLKQQRFKDKVEFDTRIAALNMTRPQRGPPPPNADPEFPDESPATRLNFVSHKERKNRLLNKTLLGIGPNRTILSLDPKATTSGSSSDEPSTSGLSPAELPVFNLNMDDPRFSVKLKEALRDLGIDKLLTKTRREPTPDVYETARLETLERLTTDQYLAWLRATLEIWRVYTGFQYAHQYNNYAPKRLSPQEIDDVDANKLQSTYGDHFYFGTGYLNSPWNKRIIDEMIVFTQTKRLNDPKRWGTLEVSTVFLHGRYRAILRDCQQAWKRWQSRGLETIVEAGERAAAYEYSKY</sequence>
<feature type="region of interest" description="Disordered" evidence="2">
    <location>
        <begin position="1"/>
        <end position="84"/>
    </location>
</feature>
<proteinExistence type="predicted"/>
<evidence type="ECO:0000256" key="1">
    <source>
        <dbReference type="SAM" id="Coils"/>
    </source>
</evidence>
<feature type="region of interest" description="Disordered" evidence="2">
    <location>
        <begin position="186"/>
        <end position="219"/>
    </location>
</feature>
<feature type="region of interest" description="Disordered" evidence="2">
    <location>
        <begin position="237"/>
        <end position="265"/>
    </location>
</feature>
<feature type="coiled-coil region" evidence="1">
    <location>
        <begin position="87"/>
        <end position="150"/>
    </location>
</feature>
<feature type="compositionally biased region" description="Acidic residues" evidence="2">
    <location>
        <begin position="1"/>
        <end position="25"/>
    </location>
</feature>
<dbReference type="EMBL" id="JAWWNJ010000047">
    <property type="protein sequence ID" value="KAK7017762.1"/>
    <property type="molecule type" value="Genomic_DNA"/>
</dbReference>
<gene>
    <name evidence="3" type="ORF">R3P38DRAFT_3201372</name>
</gene>
<keyword evidence="1" id="KW-0175">Coiled coil</keyword>
<evidence type="ECO:0000313" key="4">
    <source>
        <dbReference type="Proteomes" id="UP001362999"/>
    </source>
</evidence>
<comment type="caution">
    <text evidence="3">The sequence shown here is derived from an EMBL/GenBank/DDBJ whole genome shotgun (WGS) entry which is preliminary data.</text>
</comment>
<feature type="compositionally biased region" description="Polar residues" evidence="2">
    <location>
        <begin position="51"/>
        <end position="62"/>
    </location>
</feature>
<dbReference type="AlphaFoldDB" id="A0AAW0AXN1"/>
<protein>
    <submittedName>
        <fullName evidence="3">Uncharacterized protein</fullName>
    </submittedName>
</protein>
<reference evidence="3 4" key="1">
    <citation type="journal article" date="2024" name="J Genomics">
        <title>Draft genome sequencing and assembly of Favolaschia claudopus CIRM-BRFM 2984 isolated from oak limbs.</title>
        <authorList>
            <person name="Navarro D."/>
            <person name="Drula E."/>
            <person name="Chaduli D."/>
            <person name="Cazenave R."/>
            <person name="Ahrendt S."/>
            <person name="Wang J."/>
            <person name="Lipzen A."/>
            <person name="Daum C."/>
            <person name="Barry K."/>
            <person name="Grigoriev I.V."/>
            <person name="Favel A."/>
            <person name="Rosso M.N."/>
            <person name="Martin F."/>
        </authorList>
    </citation>
    <scope>NUCLEOTIDE SEQUENCE [LARGE SCALE GENOMIC DNA]</scope>
    <source>
        <strain evidence="3 4">CIRM-BRFM 2984</strain>
    </source>
</reference>
<keyword evidence="4" id="KW-1185">Reference proteome</keyword>
<organism evidence="3 4">
    <name type="scientific">Favolaschia claudopus</name>
    <dbReference type="NCBI Taxonomy" id="2862362"/>
    <lineage>
        <taxon>Eukaryota</taxon>
        <taxon>Fungi</taxon>
        <taxon>Dikarya</taxon>
        <taxon>Basidiomycota</taxon>
        <taxon>Agaricomycotina</taxon>
        <taxon>Agaricomycetes</taxon>
        <taxon>Agaricomycetidae</taxon>
        <taxon>Agaricales</taxon>
        <taxon>Marasmiineae</taxon>
        <taxon>Mycenaceae</taxon>
        <taxon>Favolaschia</taxon>
    </lineage>
</organism>
<evidence type="ECO:0000256" key="2">
    <source>
        <dbReference type="SAM" id="MobiDB-lite"/>
    </source>
</evidence>
<feature type="compositionally biased region" description="Low complexity" evidence="2">
    <location>
        <begin position="247"/>
        <end position="263"/>
    </location>
</feature>
<accession>A0AAW0AXN1</accession>
<name>A0AAW0AXN1_9AGAR</name>
<evidence type="ECO:0000313" key="3">
    <source>
        <dbReference type="EMBL" id="KAK7017762.1"/>
    </source>
</evidence>
<dbReference type="Proteomes" id="UP001362999">
    <property type="component" value="Unassembled WGS sequence"/>
</dbReference>